<dbReference type="SUPFAM" id="SSF52317">
    <property type="entry name" value="Class I glutamine amidotransferase-like"/>
    <property type="match status" value="1"/>
</dbReference>
<dbReference type="EMBL" id="FTMC01000002">
    <property type="protein sequence ID" value="SIQ00806.1"/>
    <property type="molecule type" value="Genomic_DNA"/>
</dbReference>
<evidence type="ECO:0000313" key="6">
    <source>
        <dbReference type="Proteomes" id="UP000186079"/>
    </source>
</evidence>
<keyword evidence="5" id="KW-0645">Protease</keyword>
<dbReference type="InterPro" id="IPR002818">
    <property type="entry name" value="DJ-1/PfpI"/>
</dbReference>
<dbReference type="GO" id="GO:0019243">
    <property type="term" value="P:methylglyoxal catabolic process to D-lactate via S-lactoyl-glutathione"/>
    <property type="evidence" value="ECO:0007669"/>
    <property type="project" value="TreeGrafter"/>
</dbReference>
<dbReference type="Gene3D" id="3.40.50.880">
    <property type="match status" value="1"/>
</dbReference>
<protein>
    <submittedName>
        <fullName evidence="5">Putative intracellular protease/amidase</fullName>
    </submittedName>
</protein>
<evidence type="ECO:0000256" key="1">
    <source>
        <dbReference type="ARBA" id="ARBA00023016"/>
    </source>
</evidence>
<dbReference type="GO" id="GO:0019172">
    <property type="term" value="F:glyoxalase III activity"/>
    <property type="evidence" value="ECO:0007669"/>
    <property type="project" value="TreeGrafter"/>
</dbReference>
<name>A0A1N6P975_9PSED</name>
<keyword evidence="1" id="KW-0346">Stress response</keyword>
<dbReference type="PANTHER" id="PTHR48094">
    <property type="entry name" value="PROTEIN/NUCLEIC ACID DEGLYCASE DJ-1-RELATED"/>
    <property type="match status" value="1"/>
</dbReference>
<feature type="domain" description="DJ-1/PfpI" evidence="4">
    <location>
        <begin position="27"/>
        <end position="216"/>
    </location>
</feature>
<evidence type="ECO:0000313" key="5">
    <source>
        <dbReference type="EMBL" id="SIQ00806.1"/>
    </source>
</evidence>
<sequence>MSRHILMVVTSADRLLNGEPTGLWLEEFAIPYKIFLDAGCRVRVASPKGGATPLDPRSLEEHRPEWQRARDALRDTEVLDTRLSARDFEAIFLPGGHGTVFDLPGHPVLGRLLAEFEAQGKVWSAVCHGPSAFVGAERKDGKPLVEGRQLTAFSDAEEMAMGLEQAVPFLLESTLRELGALVEVGESFAPFVIRDHNLITGQNPASSELAARRVLEALEQAERAD</sequence>
<dbReference type="PANTHER" id="PTHR48094:SF11">
    <property type="entry name" value="GLUTATHIONE-INDEPENDENT GLYOXALASE HSP31-RELATED"/>
    <property type="match status" value="1"/>
</dbReference>
<keyword evidence="2" id="KW-0456">Lyase</keyword>
<comment type="similarity">
    <text evidence="3">Belongs to the peptidase C56 family. HSP31-like subfamily.</text>
</comment>
<dbReference type="GO" id="GO:0008233">
    <property type="term" value="F:peptidase activity"/>
    <property type="evidence" value="ECO:0007669"/>
    <property type="project" value="UniProtKB-KW"/>
</dbReference>
<dbReference type="GO" id="GO:0006508">
    <property type="term" value="P:proteolysis"/>
    <property type="evidence" value="ECO:0007669"/>
    <property type="project" value="UniProtKB-KW"/>
</dbReference>
<dbReference type="GO" id="GO:0005737">
    <property type="term" value="C:cytoplasm"/>
    <property type="evidence" value="ECO:0007669"/>
    <property type="project" value="TreeGrafter"/>
</dbReference>
<accession>A0A1N6P975</accession>
<evidence type="ECO:0000259" key="4">
    <source>
        <dbReference type="Pfam" id="PF01965"/>
    </source>
</evidence>
<reference evidence="5 6" key="1">
    <citation type="submission" date="2017-01" db="EMBL/GenBank/DDBJ databases">
        <authorList>
            <person name="Mah S.A."/>
            <person name="Swanson W.J."/>
            <person name="Moy G.W."/>
            <person name="Vacquier V.D."/>
        </authorList>
    </citation>
    <scope>NUCLEOTIDE SEQUENCE [LARGE SCALE GENOMIC DNA]</scope>
    <source>
        <strain evidence="5 6">ATCC 29606</strain>
    </source>
</reference>
<evidence type="ECO:0000256" key="2">
    <source>
        <dbReference type="ARBA" id="ARBA00023239"/>
    </source>
</evidence>
<dbReference type="CDD" id="cd03141">
    <property type="entry name" value="GATase1_Hsp31_like"/>
    <property type="match status" value="1"/>
</dbReference>
<keyword evidence="5" id="KW-0378">Hydrolase</keyword>
<dbReference type="InterPro" id="IPR050325">
    <property type="entry name" value="Prot/Nucl_acid_deglycase"/>
</dbReference>
<dbReference type="RefSeq" id="WP_039560320.1">
    <property type="nucleotide sequence ID" value="NZ_FTMC01000002.1"/>
</dbReference>
<dbReference type="InterPro" id="IPR029062">
    <property type="entry name" value="Class_I_gatase-like"/>
</dbReference>
<dbReference type="Proteomes" id="UP000186079">
    <property type="component" value="Unassembled WGS sequence"/>
</dbReference>
<organism evidence="5 6">
    <name type="scientific">Pseudomonas flexibilis</name>
    <dbReference type="NCBI Taxonomy" id="706570"/>
    <lineage>
        <taxon>Bacteria</taxon>
        <taxon>Pseudomonadati</taxon>
        <taxon>Pseudomonadota</taxon>
        <taxon>Gammaproteobacteria</taxon>
        <taxon>Pseudomonadales</taxon>
        <taxon>Pseudomonadaceae</taxon>
        <taxon>Pseudomonas</taxon>
    </lineage>
</organism>
<dbReference type="AlphaFoldDB" id="A0A1N6P975"/>
<proteinExistence type="inferred from homology"/>
<dbReference type="Pfam" id="PF01965">
    <property type="entry name" value="DJ-1_PfpI"/>
    <property type="match status" value="1"/>
</dbReference>
<evidence type="ECO:0000256" key="3">
    <source>
        <dbReference type="ARBA" id="ARBA00038493"/>
    </source>
</evidence>
<gene>
    <name evidence="5" type="ORF">SAMN05421672_10266</name>
</gene>